<keyword evidence="1" id="KW-1133">Transmembrane helix</keyword>
<evidence type="ECO:0000313" key="3">
    <source>
        <dbReference type="EMBL" id="OWR31040.1"/>
    </source>
</evidence>
<gene>
    <name evidence="3" type="ORF">CEE55_15495</name>
    <name evidence="2" type="ORF">STNY_R00180</name>
</gene>
<keyword evidence="5" id="KW-1185">Reference proteome</keyword>
<evidence type="ECO:0000313" key="4">
    <source>
        <dbReference type="Proteomes" id="UP000197904"/>
    </source>
</evidence>
<accession>A0A246KWK1</accession>
<evidence type="ECO:0000256" key="1">
    <source>
        <dbReference type="SAM" id="Phobius"/>
    </source>
</evidence>
<feature type="transmembrane region" description="Helical" evidence="1">
    <location>
        <begin position="38"/>
        <end position="58"/>
    </location>
</feature>
<dbReference type="Proteomes" id="UP000197904">
    <property type="component" value="Unassembled WGS sequence"/>
</dbReference>
<dbReference type="Proteomes" id="UP000825066">
    <property type="component" value="Chromosome"/>
</dbReference>
<dbReference type="EMBL" id="NIXP01000103">
    <property type="protein sequence ID" value="OWR31040.1"/>
    <property type="molecule type" value="Genomic_DNA"/>
</dbReference>
<evidence type="ECO:0000313" key="5">
    <source>
        <dbReference type="Proteomes" id="UP000825066"/>
    </source>
</evidence>
<proteinExistence type="predicted"/>
<dbReference type="AlphaFoldDB" id="A0A246KWK1"/>
<organism evidence="3 4">
    <name type="scientific">Stenotrophomonas pavanii</name>
    <dbReference type="NCBI Taxonomy" id="487698"/>
    <lineage>
        <taxon>Bacteria</taxon>
        <taxon>Pseudomonadati</taxon>
        <taxon>Pseudomonadota</taxon>
        <taxon>Gammaproteobacteria</taxon>
        <taxon>Lysobacterales</taxon>
        <taxon>Lysobacteraceae</taxon>
        <taxon>Stenotrophomonas</taxon>
    </lineage>
</organism>
<protein>
    <submittedName>
        <fullName evidence="3">Uncharacterized protein</fullName>
    </submittedName>
</protein>
<keyword evidence="1" id="KW-0472">Membrane</keyword>
<evidence type="ECO:0000313" key="2">
    <source>
        <dbReference type="EMBL" id="BCX41871.1"/>
    </source>
</evidence>
<reference evidence="3 4" key="1">
    <citation type="submission" date="2017-06" db="EMBL/GenBank/DDBJ databases">
        <authorList>
            <person name="Kim H.J."/>
            <person name="Triplett B.A."/>
        </authorList>
    </citation>
    <scope>NUCLEOTIDE SEQUENCE [LARGE SCALE GENOMIC DNA]</scope>
    <source>
        <strain evidence="3 4">S18795</strain>
    </source>
</reference>
<sequence length="67" mass="7444">MKILLWVPVVVFALLSLRAIAFVAYQGLNGTAFEDEEIIVAGIGLVCGWIAWVMYKTLIRPGKKPRP</sequence>
<name>A0A246KWK1_9GAMM</name>
<reference evidence="2 5" key="2">
    <citation type="submission" date="2021-05" db="EMBL/GenBank/DDBJ databases">
        <title>Complete Genome Sequence of Stenotrophomonas pavanii strain Y.</title>
        <authorList>
            <person name="Dohra H."/>
            <person name="Mohad Din A.R.J."/>
            <person name="Suzuki K."/>
            <person name="Fatma A."/>
            <person name="Honjyo M."/>
            <person name="Nishimura T."/>
            <person name="Moriuch R."/>
            <person name="Masuda K."/>
            <person name="Minoura A."/>
            <person name="Tashiro Y."/>
            <person name="Futamata H."/>
        </authorList>
    </citation>
    <scope>NUCLEOTIDE SEQUENCE [LARGE SCALE GENOMIC DNA]</scope>
    <source>
        <strain evidence="2">Berkeley</strain>
        <strain evidence="5">Y</strain>
    </source>
</reference>
<keyword evidence="1" id="KW-0812">Transmembrane</keyword>
<dbReference type="RefSeq" id="WP_049468427.1">
    <property type="nucleotide sequence ID" value="NZ_AP024684.1"/>
</dbReference>
<dbReference type="EMBL" id="AP024684">
    <property type="protein sequence ID" value="BCX41871.1"/>
    <property type="molecule type" value="Genomic_DNA"/>
</dbReference>